<dbReference type="InterPro" id="IPR013087">
    <property type="entry name" value="Znf_C2H2_type"/>
</dbReference>
<dbReference type="AlphaFoldDB" id="A0A1X2IR58"/>
<dbReference type="EMBL" id="MCGE01000006">
    <property type="protein sequence ID" value="ORZ20771.1"/>
    <property type="molecule type" value="Genomic_DNA"/>
</dbReference>
<feature type="chain" id="PRO_5013389915" description="C2H2-type domain-containing protein" evidence="1">
    <location>
        <begin position="17"/>
        <end position="99"/>
    </location>
</feature>
<comment type="caution">
    <text evidence="3">The sequence shown here is derived from an EMBL/GenBank/DDBJ whole genome shotgun (WGS) entry which is preliminary data.</text>
</comment>
<organism evidence="3 4">
    <name type="scientific">Absidia repens</name>
    <dbReference type="NCBI Taxonomy" id="90262"/>
    <lineage>
        <taxon>Eukaryota</taxon>
        <taxon>Fungi</taxon>
        <taxon>Fungi incertae sedis</taxon>
        <taxon>Mucoromycota</taxon>
        <taxon>Mucoromycotina</taxon>
        <taxon>Mucoromycetes</taxon>
        <taxon>Mucorales</taxon>
        <taxon>Cunninghamellaceae</taxon>
        <taxon>Absidia</taxon>
    </lineage>
</organism>
<reference evidence="3 4" key="1">
    <citation type="submission" date="2016-07" db="EMBL/GenBank/DDBJ databases">
        <title>Pervasive Adenine N6-methylation of Active Genes in Fungi.</title>
        <authorList>
            <consortium name="DOE Joint Genome Institute"/>
            <person name="Mondo S.J."/>
            <person name="Dannebaum R.O."/>
            <person name="Kuo R.C."/>
            <person name="Labutti K."/>
            <person name="Haridas S."/>
            <person name="Kuo A."/>
            <person name="Salamov A."/>
            <person name="Ahrendt S.R."/>
            <person name="Lipzen A."/>
            <person name="Sullivan W."/>
            <person name="Andreopoulos W.B."/>
            <person name="Clum A."/>
            <person name="Lindquist E."/>
            <person name="Daum C."/>
            <person name="Ramamoorthy G.K."/>
            <person name="Gryganskyi A."/>
            <person name="Culley D."/>
            <person name="Magnuson J.K."/>
            <person name="James T.Y."/>
            <person name="O'Malley M.A."/>
            <person name="Stajich J.E."/>
            <person name="Spatafora J.W."/>
            <person name="Visel A."/>
            <person name="Grigoriev I.V."/>
        </authorList>
    </citation>
    <scope>NUCLEOTIDE SEQUENCE [LARGE SCALE GENOMIC DNA]</scope>
    <source>
        <strain evidence="3 4">NRRL 1336</strain>
    </source>
</reference>
<keyword evidence="1" id="KW-0732">Signal</keyword>
<accession>A0A1X2IR58</accession>
<sequence length="99" mass="11234">MSHIFIVAFLVSLSISFNIPLSIMRYQCSDCIVQCAFSNSSKSHRRDSHTYQVFYGECRMAMTINENGFVCPICDKGNVDTLNDKEDPTQILLPCESTR</sequence>
<proteinExistence type="predicted"/>
<evidence type="ECO:0000313" key="3">
    <source>
        <dbReference type="EMBL" id="ORZ20771.1"/>
    </source>
</evidence>
<evidence type="ECO:0000313" key="4">
    <source>
        <dbReference type="Proteomes" id="UP000193560"/>
    </source>
</evidence>
<feature type="signal peptide" evidence="1">
    <location>
        <begin position="1"/>
        <end position="16"/>
    </location>
</feature>
<keyword evidence="4" id="KW-1185">Reference proteome</keyword>
<name>A0A1X2IR58_9FUNG</name>
<feature type="domain" description="C2H2-type" evidence="2">
    <location>
        <begin position="28"/>
        <end position="49"/>
    </location>
</feature>
<dbReference type="PROSITE" id="PS00028">
    <property type="entry name" value="ZINC_FINGER_C2H2_1"/>
    <property type="match status" value="1"/>
</dbReference>
<gene>
    <name evidence="3" type="ORF">BCR42DRAFT_213110</name>
</gene>
<protein>
    <recommendedName>
        <fullName evidence="2">C2H2-type domain-containing protein</fullName>
    </recommendedName>
</protein>
<dbReference type="Proteomes" id="UP000193560">
    <property type="component" value="Unassembled WGS sequence"/>
</dbReference>
<evidence type="ECO:0000259" key="2">
    <source>
        <dbReference type="PROSITE" id="PS00028"/>
    </source>
</evidence>
<evidence type="ECO:0000256" key="1">
    <source>
        <dbReference type="SAM" id="SignalP"/>
    </source>
</evidence>